<evidence type="ECO:0000313" key="2">
    <source>
        <dbReference type="Proteomes" id="UP000575985"/>
    </source>
</evidence>
<keyword evidence="2" id="KW-1185">Reference proteome</keyword>
<dbReference type="Proteomes" id="UP000575985">
    <property type="component" value="Unassembled WGS sequence"/>
</dbReference>
<dbReference type="AlphaFoldDB" id="A0A853BK18"/>
<evidence type="ECO:0000313" key="1">
    <source>
        <dbReference type="EMBL" id="NYI94911.1"/>
    </source>
</evidence>
<comment type="caution">
    <text evidence="1">The sequence shown here is derived from an EMBL/GenBank/DDBJ whole genome shotgun (WGS) entry which is preliminary data.</text>
</comment>
<gene>
    <name evidence="1" type="ORF">HNR12_001188</name>
</gene>
<proteinExistence type="predicted"/>
<organism evidence="1 2">
    <name type="scientific">Streptomonospora nanhaiensis</name>
    <dbReference type="NCBI Taxonomy" id="1323731"/>
    <lineage>
        <taxon>Bacteria</taxon>
        <taxon>Bacillati</taxon>
        <taxon>Actinomycetota</taxon>
        <taxon>Actinomycetes</taxon>
        <taxon>Streptosporangiales</taxon>
        <taxon>Nocardiopsidaceae</taxon>
        <taxon>Streptomonospora</taxon>
    </lineage>
</organism>
<dbReference type="EMBL" id="JACCFO010000001">
    <property type="protein sequence ID" value="NYI94911.1"/>
    <property type="molecule type" value="Genomic_DNA"/>
</dbReference>
<sequence length="339" mass="34571">MAVVARRWRVAGVSGYRGAWQRTKAATRHRGRRGVGVCGHRFGVRVAKAATGRRGRRGVGCAATGPGGGWLRWHRAAEGGGGLGCAATGPGGGWLRWHRAAEGGGGLGCAATGPGGGWLRWHRAAEGGGGLGCAATGPGGGWLRWHRAAEGGGGLGCAATGPGGGWLRWHRAAEGGGGQGRAVTGSGCGWSGWRRGCGVGCFLAGAGGWLGVRGGVRLPGWGRGRSRAVVSRFASAPSPFVRSAEPGKPVVEALGSRMVRRNRGLSRRSSIPGHPNGRQPTLVAVEKRHRGQSTPCSPEIVSPCGRLGCPAASRIWAWQSNESANGAMHPKASGRGPTI</sequence>
<protein>
    <submittedName>
        <fullName evidence="1">Uncharacterized protein</fullName>
    </submittedName>
</protein>
<name>A0A853BK18_9ACTN</name>
<reference evidence="1 2" key="1">
    <citation type="submission" date="2020-07" db="EMBL/GenBank/DDBJ databases">
        <title>Sequencing the genomes of 1000 actinobacteria strains.</title>
        <authorList>
            <person name="Klenk H.-P."/>
        </authorList>
    </citation>
    <scope>NUCLEOTIDE SEQUENCE [LARGE SCALE GENOMIC DNA]</scope>
    <source>
        <strain evidence="1 2">DSM 45927</strain>
    </source>
</reference>
<accession>A0A853BK18</accession>